<dbReference type="PATRIC" id="fig|626887.3.peg.1990"/>
<dbReference type="GO" id="GO:0015036">
    <property type="term" value="F:disulfide oxidoreductase activity"/>
    <property type="evidence" value="ECO:0007669"/>
    <property type="project" value="UniProtKB-ARBA"/>
</dbReference>
<dbReference type="AlphaFoldDB" id="N6VZE6"/>
<dbReference type="PIRSF" id="PIRSF001488">
    <property type="entry name" value="Tdi_protein"/>
    <property type="match status" value="1"/>
</dbReference>
<evidence type="ECO:0000256" key="8">
    <source>
        <dbReference type="PIRSR" id="PIRSR001488-1"/>
    </source>
</evidence>
<evidence type="ECO:0000256" key="2">
    <source>
        <dbReference type="ARBA" id="ARBA00005791"/>
    </source>
</evidence>
<keyword evidence="5 7" id="KW-1015">Disulfide bond</keyword>
<accession>N6VZE6</accession>
<dbReference type="SUPFAM" id="SSF52833">
    <property type="entry name" value="Thioredoxin-like"/>
    <property type="match status" value="1"/>
</dbReference>
<dbReference type="InterPro" id="IPR001853">
    <property type="entry name" value="DSBA-like_thioredoxin_dom"/>
</dbReference>
<comment type="subcellular location">
    <subcellularLocation>
        <location evidence="1 7">Periplasm</location>
    </subcellularLocation>
</comment>
<dbReference type="OrthoDB" id="9784896at2"/>
<dbReference type="STRING" id="626887.J057_09916"/>
<dbReference type="PROSITE" id="PS00194">
    <property type="entry name" value="THIOREDOXIN_1"/>
    <property type="match status" value="1"/>
</dbReference>
<organism evidence="11 12">
    <name type="scientific">Marinobacter nanhaiticus D15-8W</name>
    <dbReference type="NCBI Taxonomy" id="626887"/>
    <lineage>
        <taxon>Bacteria</taxon>
        <taxon>Pseudomonadati</taxon>
        <taxon>Pseudomonadota</taxon>
        <taxon>Gammaproteobacteria</taxon>
        <taxon>Pseudomonadales</taxon>
        <taxon>Marinobacteraceae</taxon>
        <taxon>Marinobacter</taxon>
    </lineage>
</organism>
<dbReference type="InterPro" id="IPR017937">
    <property type="entry name" value="Thioredoxin_CS"/>
</dbReference>
<dbReference type="GO" id="GO:0042597">
    <property type="term" value="C:periplasmic space"/>
    <property type="evidence" value="ECO:0007669"/>
    <property type="project" value="UniProtKB-SubCell"/>
</dbReference>
<dbReference type="eggNOG" id="COG1651">
    <property type="taxonomic scope" value="Bacteria"/>
</dbReference>
<proteinExistence type="inferred from homology"/>
<comment type="similarity">
    <text evidence="2">Belongs to the thioredoxin family. DsbA subfamily.</text>
</comment>
<feature type="signal peptide" evidence="9">
    <location>
        <begin position="1"/>
        <end position="23"/>
    </location>
</feature>
<dbReference type="Proteomes" id="UP000013165">
    <property type="component" value="Unassembled WGS sequence"/>
</dbReference>
<reference evidence="11 12" key="1">
    <citation type="journal article" date="2013" name="Genome Announc.">
        <title>Genome Sequence of the Polycyclic Aromatic Hydrocarbon-Degrading Bacterium Strain Marinobacter nanhaiticus D15-8WT.</title>
        <authorList>
            <person name="Cui Z."/>
            <person name="Gao W."/>
            <person name="Li Q."/>
            <person name="Xu G."/>
            <person name="Zheng L."/>
        </authorList>
    </citation>
    <scope>NUCLEOTIDE SEQUENCE [LARGE SCALE GENOMIC DNA]</scope>
    <source>
        <strain evidence="11 12">D15-8W</strain>
    </source>
</reference>
<evidence type="ECO:0000313" key="11">
    <source>
        <dbReference type="EMBL" id="ENO15660.1"/>
    </source>
</evidence>
<comment type="caution">
    <text evidence="11">The sequence shown here is derived from an EMBL/GenBank/DDBJ whole genome shotgun (WGS) entry which is preliminary data.</text>
</comment>
<feature type="disulfide bond" description="Redox-active" evidence="8">
    <location>
        <begin position="57"/>
        <end position="60"/>
    </location>
</feature>
<name>N6VZE6_9GAMM</name>
<dbReference type="CDD" id="cd03019">
    <property type="entry name" value="DsbA_DsbA"/>
    <property type="match status" value="1"/>
</dbReference>
<feature type="chain" id="PRO_5004127290" description="Thiol:disulfide interchange protein" evidence="9">
    <location>
        <begin position="24"/>
        <end position="210"/>
    </location>
</feature>
<keyword evidence="6" id="KW-0676">Redox-active center</keyword>
<evidence type="ECO:0000256" key="3">
    <source>
        <dbReference type="ARBA" id="ARBA00022729"/>
    </source>
</evidence>
<evidence type="ECO:0000256" key="4">
    <source>
        <dbReference type="ARBA" id="ARBA00022764"/>
    </source>
</evidence>
<evidence type="ECO:0000256" key="1">
    <source>
        <dbReference type="ARBA" id="ARBA00004418"/>
    </source>
</evidence>
<dbReference type="PROSITE" id="PS51352">
    <property type="entry name" value="THIOREDOXIN_2"/>
    <property type="match status" value="1"/>
</dbReference>
<evidence type="ECO:0000256" key="5">
    <source>
        <dbReference type="ARBA" id="ARBA00023157"/>
    </source>
</evidence>
<dbReference type="InterPro" id="IPR023205">
    <property type="entry name" value="DsbA/DsbL"/>
</dbReference>
<dbReference type="InterPro" id="IPR036249">
    <property type="entry name" value="Thioredoxin-like_sf"/>
</dbReference>
<protein>
    <recommendedName>
        <fullName evidence="7">Thiol:disulfide interchange protein</fullName>
    </recommendedName>
</protein>
<evidence type="ECO:0000259" key="10">
    <source>
        <dbReference type="PROSITE" id="PS51352"/>
    </source>
</evidence>
<dbReference type="HOGENOM" id="CLU_088255_1_0_6"/>
<gene>
    <name evidence="11" type="ORF">J057_09916</name>
</gene>
<feature type="domain" description="Thioredoxin" evidence="10">
    <location>
        <begin position="13"/>
        <end position="154"/>
    </location>
</feature>
<keyword evidence="3 9" id="KW-0732">Signal</keyword>
<evidence type="ECO:0000256" key="6">
    <source>
        <dbReference type="ARBA" id="ARBA00023284"/>
    </source>
</evidence>
<dbReference type="Pfam" id="PF01323">
    <property type="entry name" value="DSBA"/>
    <property type="match status" value="1"/>
</dbReference>
<dbReference type="PANTHER" id="PTHR35891">
    <property type="entry name" value="THIOL:DISULFIDE INTERCHANGE PROTEIN DSBA"/>
    <property type="match status" value="1"/>
</dbReference>
<keyword evidence="12" id="KW-1185">Reference proteome</keyword>
<evidence type="ECO:0000313" key="12">
    <source>
        <dbReference type="Proteomes" id="UP000013165"/>
    </source>
</evidence>
<dbReference type="Gene3D" id="3.40.30.10">
    <property type="entry name" value="Glutaredoxin"/>
    <property type="match status" value="1"/>
</dbReference>
<evidence type="ECO:0000256" key="9">
    <source>
        <dbReference type="SAM" id="SignalP"/>
    </source>
</evidence>
<dbReference type="PANTHER" id="PTHR35891:SF2">
    <property type="entry name" value="THIOL:DISULFIDE INTERCHANGE PROTEIN DSBA"/>
    <property type="match status" value="1"/>
</dbReference>
<dbReference type="EMBL" id="APLQ01000011">
    <property type="protein sequence ID" value="ENO15660.1"/>
    <property type="molecule type" value="Genomic_DNA"/>
</dbReference>
<evidence type="ECO:0000256" key="7">
    <source>
        <dbReference type="PIRNR" id="PIRNR001488"/>
    </source>
</evidence>
<keyword evidence="4 7" id="KW-0574">Periplasm</keyword>
<sequence>MSKFLKVWVCALMMLPLAMVAQAAQWEEGTHYEKLGTPLPTGNPDKIEVTEVFWYGCPHCYDFKPLIEEWEKNKADDVEFILLPAALGSSWETHARAFYTMQALGVLDKTHSPMFDALARDRKPLNTPERIADFLTEYGVDKEKFLKTFDSFGVNAKMQQAQSKVRAARITGVPTIIVDGKYKVSASMAGNHENMIEVIDYLVEKERSAK</sequence>
<dbReference type="RefSeq" id="WP_004579956.1">
    <property type="nucleotide sequence ID" value="NZ_AP028878.1"/>
</dbReference>
<dbReference type="InterPro" id="IPR050824">
    <property type="entry name" value="Thiol_disulfide_DsbA"/>
</dbReference>
<dbReference type="InterPro" id="IPR013766">
    <property type="entry name" value="Thioredoxin_domain"/>
</dbReference>